<dbReference type="Gene3D" id="2.60.40.1120">
    <property type="entry name" value="Carboxypeptidase-like, regulatory domain"/>
    <property type="match status" value="1"/>
</dbReference>
<name>A0ABW4IEZ9_9SPHI</name>
<dbReference type="Gene3D" id="1.25.40.10">
    <property type="entry name" value="Tetratricopeptide repeat domain"/>
    <property type="match status" value="1"/>
</dbReference>
<dbReference type="Pfam" id="PF00691">
    <property type="entry name" value="OmpA"/>
    <property type="match status" value="1"/>
</dbReference>
<dbReference type="InterPro" id="IPR006664">
    <property type="entry name" value="OMP_bac"/>
</dbReference>
<evidence type="ECO:0000313" key="8">
    <source>
        <dbReference type="EMBL" id="MFD1630604.1"/>
    </source>
</evidence>
<dbReference type="PROSITE" id="PS50005">
    <property type="entry name" value="TPR"/>
    <property type="match status" value="1"/>
</dbReference>
<evidence type="ECO:0000259" key="7">
    <source>
        <dbReference type="PROSITE" id="PS51123"/>
    </source>
</evidence>
<evidence type="ECO:0000256" key="5">
    <source>
        <dbReference type="PROSITE-ProRule" id="PRU00473"/>
    </source>
</evidence>
<dbReference type="EMBL" id="JBHUDG010000018">
    <property type="protein sequence ID" value="MFD1630604.1"/>
    <property type="molecule type" value="Genomic_DNA"/>
</dbReference>
<dbReference type="Pfam" id="PF07676">
    <property type="entry name" value="PD40"/>
    <property type="match status" value="2"/>
</dbReference>
<keyword evidence="9" id="KW-1185">Reference proteome</keyword>
<keyword evidence="2 5" id="KW-0472">Membrane</keyword>
<dbReference type="SUPFAM" id="SSF82171">
    <property type="entry name" value="DPP6 N-terminal domain-like"/>
    <property type="match status" value="1"/>
</dbReference>
<dbReference type="Proteomes" id="UP001597118">
    <property type="component" value="Unassembled WGS sequence"/>
</dbReference>
<dbReference type="SUPFAM" id="SSF103088">
    <property type="entry name" value="OmpA-like"/>
    <property type="match status" value="1"/>
</dbReference>
<dbReference type="CDD" id="cd07185">
    <property type="entry name" value="OmpA_C-like"/>
    <property type="match status" value="1"/>
</dbReference>
<evidence type="ECO:0000256" key="2">
    <source>
        <dbReference type="ARBA" id="ARBA00023136"/>
    </source>
</evidence>
<comment type="caution">
    <text evidence="8">The sequence shown here is derived from an EMBL/GenBank/DDBJ whole genome shotgun (WGS) entry which is preliminary data.</text>
</comment>
<dbReference type="PANTHER" id="PTHR30329:SF21">
    <property type="entry name" value="LIPOPROTEIN YIAD-RELATED"/>
    <property type="match status" value="1"/>
</dbReference>
<dbReference type="SUPFAM" id="SSF49464">
    <property type="entry name" value="Carboxypeptidase regulatory domain-like"/>
    <property type="match status" value="1"/>
</dbReference>
<dbReference type="InterPro" id="IPR011990">
    <property type="entry name" value="TPR-like_helical_dom_sf"/>
</dbReference>
<protein>
    <submittedName>
        <fullName evidence="8">OmpA family protein</fullName>
    </submittedName>
</protein>
<dbReference type="SUPFAM" id="SSF48452">
    <property type="entry name" value="TPR-like"/>
    <property type="match status" value="1"/>
</dbReference>
<sequence>MRLKIFILTFALFSFSAFTINAADKTKDRDMKKAVAAFNSLSYASAIKLFRPIVEKDTANVEALEKLAYSYKMVKNYDQALDAYARLVKKTPAKAEWKLYYAEALANNQQYEKSVNVYRDYLKSVPKEKRASSFVNANLKSFEENRGSWGIYFTNLNTLSSEYAPSYYKNGLIFSSNRLRNKNTKRVFSWDNTPFSDLYVVEKLSDIKHLNADSVLSSLSAKGNKPYKFNDDDTEATSNDSKVLGIYNPSLERDSLALTIGKDLPVKLLQGKVNTKYHEGASASFPDGTIIFTRNNFFKGTKRKSTDGTNKLKMYIASGNDLSKIVEFPYNSDEYSVGHPALSKDGNILVFASDMPGGYGGSDLYYSVKSGNGKWTRPVNMGKVINTEGDEMFPFLDAENKLYFSSTGHAGLGGLDIFEVMLRDMKPTYEPKNMGIPINSPEDDFALIKDAAGREGFFSSNRSGNDDIYSFKRSTHRIILKGVVRDGKMGIPLPGSRILLRHLDGVDTIRVGAKGEFEKELAKETDYELTAQKLDYVSQRAFTTSVGINKDSTIIVNINLYKTESNQEWVINNCETLKAKFNLENIHYDLDKSDIRPDARPALDHIASLMSQHPELSIITSSHCDSRASSEYNRLLSIRRGNSAKAYLVSKGISASRIKVEYYGKTRLTNRCYDGVMCSEEEQQMNRRTEFEVVLNGVNLTQLDCDSKL</sequence>
<keyword evidence="6" id="KW-0732">Signal</keyword>
<dbReference type="InterPro" id="IPR006665">
    <property type="entry name" value="OmpA-like"/>
</dbReference>
<dbReference type="PANTHER" id="PTHR30329">
    <property type="entry name" value="STATOR ELEMENT OF FLAGELLAR MOTOR COMPLEX"/>
    <property type="match status" value="1"/>
</dbReference>
<organism evidence="8 9">
    <name type="scientific">Pseudopedobacter beijingensis</name>
    <dbReference type="NCBI Taxonomy" id="1207056"/>
    <lineage>
        <taxon>Bacteria</taxon>
        <taxon>Pseudomonadati</taxon>
        <taxon>Bacteroidota</taxon>
        <taxon>Sphingobacteriia</taxon>
        <taxon>Sphingobacteriales</taxon>
        <taxon>Sphingobacteriaceae</taxon>
        <taxon>Pseudopedobacter</taxon>
    </lineage>
</organism>
<comment type="subcellular location">
    <subcellularLocation>
        <location evidence="1">Cell outer membrane</location>
    </subcellularLocation>
</comment>
<dbReference type="PROSITE" id="PS51123">
    <property type="entry name" value="OMPA_2"/>
    <property type="match status" value="1"/>
</dbReference>
<evidence type="ECO:0000256" key="6">
    <source>
        <dbReference type="SAM" id="SignalP"/>
    </source>
</evidence>
<dbReference type="InterPro" id="IPR019734">
    <property type="entry name" value="TPR_rpt"/>
</dbReference>
<dbReference type="InterPro" id="IPR050330">
    <property type="entry name" value="Bact_OuterMem_StrucFunc"/>
</dbReference>
<feature type="domain" description="OmpA-like" evidence="7">
    <location>
        <begin position="575"/>
        <end position="697"/>
    </location>
</feature>
<keyword evidence="3" id="KW-0998">Cell outer membrane</keyword>
<dbReference type="InterPro" id="IPR011659">
    <property type="entry name" value="WD40"/>
</dbReference>
<dbReference type="Pfam" id="PF13432">
    <property type="entry name" value="TPR_16"/>
    <property type="match status" value="1"/>
</dbReference>
<dbReference type="Gene3D" id="3.30.1330.60">
    <property type="entry name" value="OmpA-like domain"/>
    <property type="match status" value="1"/>
</dbReference>
<proteinExistence type="predicted"/>
<dbReference type="PRINTS" id="PR01021">
    <property type="entry name" value="OMPADOMAIN"/>
</dbReference>
<evidence type="ECO:0000313" key="9">
    <source>
        <dbReference type="Proteomes" id="UP001597118"/>
    </source>
</evidence>
<dbReference type="RefSeq" id="WP_379662979.1">
    <property type="nucleotide sequence ID" value="NZ_JBHUDG010000018.1"/>
</dbReference>
<feature type="chain" id="PRO_5046243784" evidence="6">
    <location>
        <begin position="23"/>
        <end position="709"/>
    </location>
</feature>
<evidence type="ECO:0000256" key="1">
    <source>
        <dbReference type="ARBA" id="ARBA00004442"/>
    </source>
</evidence>
<feature type="signal peptide" evidence="6">
    <location>
        <begin position="1"/>
        <end position="22"/>
    </location>
</feature>
<keyword evidence="4" id="KW-0802">TPR repeat</keyword>
<evidence type="ECO:0000256" key="4">
    <source>
        <dbReference type="PROSITE-ProRule" id="PRU00339"/>
    </source>
</evidence>
<accession>A0ABW4IEZ9</accession>
<reference evidence="9" key="1">
    <citation type="journal article" date="2019" name="Int. J. Syst. Evol. Microbiol.">
        <title>The Global Catalogue of Microorganisms (GCM) 10K type strain sequencing project: providing services to taxonomists for standard genome sequencing and annotation.</title>
        <authorList>
            <consortium name="The Broad Institute Genomics Platform"/>
            <consortium name="The Broad Institute Genome Sequencing Center for Infectious Disease"/>
            <person name="Wu L."/>
            <person name="Ma J."/>
        </authorList>
    </citation>
    <scope>NUCLEOTIDE SEQUENCE [LARGE SCALE GENOMIC DNA]</scope>
    <source>
        <strain evidence="9">CCUG 53762</strain>
    </source>
</reference>
<dbReference type="InterPro" id="IPR036737">
    <property type="entry name" value="OmpA-like_sf"/>
</dbReference>
<gene>
    <name evidence="8" type="ORF">ACFSAH_11995</name>
</gene>
<dbReference type="InterPro" id="IPR008969">
    <property type="entry name" value="CarboxyPept-like_regulatory"/>
</dbReference>
<feature type="repeat" description="TPR" evidence="4">
    <location>
        <begin position="61"/>
        <end position="94"/>
    </location>
</feature>
<evidence type="ECO:0000256" key="3">
    <source>
        <dbReference type="ARBA" id="ARBA00023237"/>
    </source>
</evidence>